<reference evidence="1 2" key="2">
    <citation type="submission" date="2018-11" db="EMBL/GenBank/DDBJ databases">
        <authorList>
            <consortium name="Pathogen Informatics"/>
        </authorList>
    </citation>
    <scope>NUCLEOTIDE SEQUENCE [LARGE SCALE GENOMIC DNA]</scope>
</reference>
<dbReference type="Pfam" id="PF01042">
    <property type="entry name" value="Ribonuc_L-PSP"/>
    <property type="match status" value="1"/>
</dbReference>
<dbReference type="WBParaSite" id="SBAD_0000129101-mRNA-1">
    <property type="protein sequence ID" value="SBAD_0000129101-mRNA-1"/>
    <property type="gene ID" value="SBAD_0000129101"/>
</dbReference>
<dbReference type="InterPro" id="IPR006175">
    <property type="entry name" value="YjgF/YER057c/UK114"/>
</dbReference>
<accession>A0A183IC97</accession>
<evidence type="ECO:0000313" key="2">
    <source>
        <dbReference type="Proteomes" id="UP000270296"/>
    </source>
</evidence>
<dbReference type="AlphaFoldDB" id="A0A183IC97"/>
<organism evidence="3">
    <name type="scientific">Soboliphyme baturini</name>
    <dbReference type="NCBI Taxonomy" id="241478"/>
    <lineage>
        <taxon>Eukaryota</taxon>
        <taxon>Metazoa</taxon>
        <taxon>Ecdysozoa</taxon>
        <taxon>Nematoda</taxon>
        <taxon>Enoplea</taxon>
        <taxon>Dorylaimia</taxon>
        <taxon>Dioctophymatida</taxon>
        <taxon>Dioctophymatoidea</taxon>
        <taxon>Soboliphymatidae</taxon>
        <taxon>Soboliphyme</taxon>
    </lineage>
</organism>
<name>A0A183IC97_9BILA</name>
<dbReference type="SUPFAM" id="SSF55298">
    <property type="entry name" value="YjgF-like"/>
    <property type="match status" value="1"/>
</dbReference>
<dbReference type="Proteomes" id="UP000270296">
    <property type="component" value="Unassembled WGS sequence"/>
</dbReference>
<proteinExistence type="predicted"/>
<evidence type="ECO:0000313" key="3">
    <source>
        <dbReference type="WBParaSite" id="SBAD_0000129101-mRNA-1"/>
    </source>
</evidence>
<keyword evidence="2" id="KW-1185">Reference proteome</keyword>
<dbReference type="InterPro" id="IPR035959">
    <property type="entry name" value="RutC-like_sf"/>
</dbReference>
<gene>
    <name evidence="1" type="ORF">SBAD_LOCUS1241</name>
</gene>
<dbReference type="EMBL" id="UZAM01006759">
    <property type="protein sequence ID" value="VDO93686.1"/>
    <property type="molecule type" value="Genomic_DNA"/>
</dbReference>
<evidence type="ECO:0000313" key="1">
    <source>
        <dbReference type="EMBL" id="VDO93686.1"/>
    </source>
</evidence>
<dbReference type="CDD" id="cd00448">
    <property type="entry name" value="YjgF_YER057c_UK114_family"/>
    <property type="match status" value="1"/>
</dbReference>
<dbReference type="Gene3D" id="3.30.1330.40">
    <property type="entry name" value="RutC-like"/>
    <property type="match status" value="1"/>
</dbReference>
<reference evidence="3" key="1">
    <citation type="submission" date="2016-06" db="UniProtKB">
        <authorList>
            <consortium name="WormBaseParasite"/>
        </authorList>
    </citation>
    <scope>IDENTIFICATION</scope>
</reference>
<protein>
    <submittedName>
        <fullName evidence="3">Reactive intermediate/imine deaminase</fullName>
    </submittedName>
</protein>
<sequence>MVNKVYESFFKDHFPARTAFQVAALPKDGAIEIEAIAVIGEMIDLNP</sequence>